<evidence type="ECO:0000256" key="20">
    <source>
        <dbReference type="ARBA" id="ARBA00047708"/>
    </source>
</evidence>
<dbReference type="InterPro" id="IPR000086">
    <property type="entry name" value="NUDIX_hydrolase_dom"/>
</dbReference>
<dbReference type="GO" id="GO:0005739">
    <property type="term" value="C:mitochondrion"/>
    <property type="evidence" value="ECO:0007669"/>
    <property type="project" value="TreeGrafter"/>
</dbReference>
<evidence type="ECO:0000256" key="19">
    <source>
        <dbReference type="ARBA" id="ARBA00047666"/>
    </source>
</evidence>
<gene>
    <name evidence="32" type="ORF">KIL84_005300</name>
</gene>
<evidence type="ECO:0000256" key="28">
    <source>
        <dbReference type="ARBA" id="ARBA00048961"/>
    </source>
</evidence>
<comment type="cofactor">
    <cofactor evidence="2">
        <name>Mg(2+)</name>
        <dbReference type="ChEBI" id="CHEBI:18420"/>
    </cofactor>
</comment>
<dbReference type="PANTHER" id="PTHR12318">
    <property type="entry name" value="TESTOSTERONE-REGULATED PROTEIN RP2"/>
    <property type="match status" value="1"/>
</dbReference>
<evidence type="ECO:0000256" key="17">
    <source>
        <dbReference type="ARBA" id="ARBA00047511"/>
    </source>
</evidence>
<dbReference type="GO" id="GO:0010945">
    <property type="term" value="F:coenzyme A diphosphatase activity"/>
    <property type="evidence" value="ECO:0007669"/>
    <property type="project" value="UniProtKB-EC"/>
</dbReference>
<keyword evidence="7" id="KW-0464">Manganese</keyword>
<comment type="catalytic activity">
    <reaction evidence="23">
        <text>(9Z)-tetradecenoyl-CoA + H2O = S-(9Z-tetradecenoyl)-4'-phosphopantetheine + adenosine 3',5'-bisphosphate + 2 H(+)</text>
        <dbReference type="Rhea" id="RHEA:67544"/>
        <dbReference type="ChEBI" id="CHEBI:15377"/>
        <dbReference type="ChEBI" id="CHEBI:15378"/>
        <dbReference type="ChEBI" id="CHEBI:58343"/>
        <dbReference type="ChEBI" id="CHEBI:65060"/>
        <dbReference type="ChEBI" id="CHEBI:172389"/>
    </reaction>
    <physiologicalReaction direction="left-to-right" evidence="23">
        <dbReference type="Rhea" id="RHEA:67545"/>
    </physiologicalReaction>
</comment>
<evidence type="ECO:0000256" key="4">
    <source>
        <dbReference type="ARBA" id="ARBA00022723"/>
    </source>
</evidence>
<comment type="catalytic activity">
    <reaction evidence="13">
        <text>octanoyl-CoA + H2O = S-octanoyl-4'-phosphopantetheine + adenosine 3',5'-bisphosphate + 2 H(+)</text>
        <dbReference type="Rhea" id="RHEA:50016"/>
        <dbReference type="ChEBI" id="CHEBI:15377"/>
        <dbReference type="ChEBI" id="CHEBI:15378"/>
        <dbReference type="ChEBI" id="CHEBI:57386"/>
        <dbReference type="ChEBI" id="CHEBI:58343"/>
        <dbReference type="ChEBI" id="CHEBI:132013"/>
    </reaction>
    <physiologicalReaction direction="left-to-right" evidence="13">
        <dbReference type="Rhea" id="RHEA:50017"/>
    </physiologicalReaction>
</comment>
<dbReference type="EMBL" id="JAHDVG010000468">
    <property type="protein sequence ID" value="KAH1181574.1"/>
    <property type="molecule type" value="Genomic_DNA"/>
</dbReference>
<evidence type="ECO:0000256" key="21">
    <source>
        <dbReference type="ARBA" id="ARBA00047757"/>
    </source>
</evidence>
<keyword evidence="33" id="KW-1185">Reference proteome</keyword>
<comment type="catalytic activity">
    <reaction evidence="27">
        <text>an acyl-CoA + H2O = an acyl-4'-phosphopantetheine + adenosine 3',5'-bisphosphate + 2 H(+)</text>
        <dbReference type="Rhea" id="RHEA:50044"/>
        <dbReference type="ChEBI" id="CHEBI:15377"/>
        <dbReference type="ChEBI" id="CHEBI:15378"/>
        <dbReference type="ChEBI" id="CHEBI:58342"/>
        <dbReference type="ChEBI" id="CHEBI:58343"/>
        <dbReference type="ChEBI" id="CHEBI:132023"/>
    </reaction>
    <physiologicalReaction direction="left-to-right" evidence="27">
        <dbReference type="Rhea" id="RHEA:50045"/>
    </physiologicalReaction>
</comment>
<evidence type="ECO:0000256" key="30">
    <source>
        <dbReference type="ARBA" id="ARBA00049403"/>
    </source>
</evidence>
<keyword evidence="4" id="KW-0479">Metal-binding</keyword>
<keyword evidence="6" id="KW-0460">Magnesium</keyword>
<dbReference type="CDD" id="cd18870">
    <property type="entry name" value="NUDIX_AcylCoAdiphos_Nudt19"/>
    <property type="match status" value="1"/>
</dbReference>
<dbReference type="InterPro" id="IPR039121">
    <property type="entry name" value="NUDT19"/>
</dbReference>
<comment type="cofactor">
    <cofactor evidence="1">
        <name>Mn(2+)</name>
        <dbReference type="ChEBI" id="CHEBI:29035"/>
    </cofactor>
</comment>
<evidence type="ECO:0000313" key="33">
    <source>
        <dbReference type="Proteomes" id="UP000827986"/>
    </source>
</evidence>
<comment type="catalytic activity">
    <reaction evidence="20">
        <text>(9Z,12Z)-octadecadienoyl-CoA + H2O = S-(9Z,12Z-octadecadienoyl)-4'-phosphopantetheine + adenosine 3',5'-bisphosphate + 2 H(+)</text>
        <dbReference type="Rhea" id="RHEA:67536"/>
        <dbReference type="ChEBI" id="CHEBI:15377"/>
        <dbReference type="ChEBI" id="CHEBI:15378"/>
        <dbReference type="ChEBI" id="CHEBI:57383"/>
        <dbReference type="ChEBI" id="CHEBI:58343"/>
        <dbReference type="ChEBI" id="CHEBI:172387"/>
    </reaction>
    <physiologicalReaction direction="left-to-right" evidence="20">
        <dbReference type="Rhea" id="RHEA:67537"/>
    </physiologicalReaction>
</comment>
<proteinExistence type="inferred from homology"/>
<accession>A0A9D4B5Z6</accession>
<comment type="catalytic activity">
    <reaction evidence="10">
        <text>CoA + H2O = (R)-4'-phosphopantetheine + adenosine 3',5'-bisphosphate + 2 H(+)</text>
        <dbReference type="Rhea" id="RHEA:64988"/>
        <dbReference type="ChEBI" id="CHEBI:15377"/>
        <dbReference type="ChEBI" id="CHEBI:15378"/>
        <dbReference type="ChEBI" id="CHEBI:57287"/>
        <dbReference type="ChEBI" id="CHEBI:58343"/>
        <dbReference type="ChEBI" id="CHEBI:61723"/>
        <dbReference type="EC" id="3.6.1.77"/>
    </reaction>
    <physiologicalReaction direction="left-to-right" evidence="10">
        <dbReference type="Rhea" id="RHEA:64989"/>
    </physiologicalReaction>
</comment>
<dbReference type="OrthoDB" id="1695362at2759"/>
<comment type="catalytic activity">
    <reaction evidence="21">
        <text>dodecanoyl-CoA + H2O = S-dodecanoyl-4'-phosphopantetheine + adenosine 3',5'-bisphosphate + 2 H(+)</text>
        <dbReference type="Rhea" id="RHEA:50024"/>
        <dbReference type="ChEBI" id="CHEBI:15377"/>
        <dbReference type="ChEBI" id="CHEBI:15378"/>
        <dbReference type="ChEBI" id="CHEBI:57375"/>
        <dbReference type="ChEBI" id="CHEBI:58343"/>
        <dbReference type="ChEBI" id="CHEBI:132015"/>
    </reaction>
    <physiologicalReaction direction="left-to-right" evidence="21">
        <dbReference type="Rhea" id="RHEA:50025"/>
    </physiologicalReaction>
</comment>
<comment type="catalytic activity">
    <reaction evidence="15">
        <text>tetradecanoyl-CoA + H2O = tetradecanoyl-4'-phosphopantetheine + adenosine 3',5'-bisphosphate + 2 H(+)</text>
        <dbReference type="Rhea" id="RHEA:50028"/>
        <dbReference type="ChEBI" id="CHEBI:15377"/>
        <dbReference type="ChEBI" id="CHEBI:15378"/>
        <dbReference type="ChEBI" id="CHEBI:57385"/>
        <dbReference type="ChEBI" id="CHEBI:58343"/>
        <dbReference type="ChEBI" id="CHEBI:132017"/>
    </reaction>
    <physiologicalReaction direction="left-to-right" evidence="15">
        <dbReference type="Rhea" id="RHEA:50029"/>
    </physiologicalReaction>
</comment>
<organism evidence="32 33">
    <name type="scientific">Mauremys mutica</name>
    <name type="common">yellowpond turtle</name>
    <dbReference type="NCBI Taxonomy" id="74926"/>
    <lineage>
        <taxon>Eukaryota</taxon>
        <taxon>Metazoa</taxon>
        <taxon>Chordata</taxon>
        <taxon>Craniata</taxon>
        <taxon>Vertebrata</taxon>
        <taxon>Euteleostomi</taxon>
        <taxon>Archelosauria</taxon>
        <taxon>Testudinata</taxon>
        <taxon>Testudines</taxon>
        <taxon>Cryptodira</taxon>
        <taxon>Durocryptodira</taxon>
        <taxon>Testudinoidea</taxon>
        <taxon>Geoemydidae</taxon>
        <taxon>Geoemydinae</taxon>
        <taxon>Mauremys</taxon>
    </lineage>
</organism>
<comment type="catalytic activity">
    <reaction evidence="28">
        <text>choloyl-CoA + H2O = S-choloyl-4'-phosphopantetheine + adenosine 3',5'-bisphosphate + 2 H(+)</text>
        <dbReference type="Rhea" id="RHEA:50036"/>
        <dbReference type="ChEBI" id="CHEBI:15377"/>
        <dbReference type="ChEBI" id="CHEBI:15378"/>
        <dbReference type="ChEBI" id="CHEBI:57373"/>
        <dbReference type="ChEBI" id="CHEBI:58343"/>
        <dbReference type="ChEBI" id="CHEBI:132020"/>
    </reaction>
    <physiologicalReaction direction="left-to-right" evidence="28">
        <dbReference type="Rhea" id="RHEA:50037"/>
    </physiologicalReaction>
</comment>
<dbReference type="SUPFAM" id="SSF55811">
    <property type="entry name" value="Nudix"/>
    <property type="match status" value="1"/>
</dbReference>
<evidence type="ECO:0000256" key="29">
    <source>
        <dbReference type="ARBA" id="ARBA00049284"/>
    </source>
</evidence>
<comment type="catalytic activity">
    <reaction evidence="16">
        <text>hexanoyl-CoA + H2O = hexanoyl-4'-phosphopantetheine + adenosine 3',5'-bisphosphate + 2 H(+)</text>
        <dbReference type="Rhea" id="RHEA:49980"/>
        <dbReference type="ChEBI" id="CHEBI:15377"/>
        <dbReference type="ChEBI" id="CHEBI:15378"/>
        <dbReference type="ChEBI" id="CHEBI:58343"/>
        <dbReference type="ChEBI" id="CHEBI:62620"/>
        <dbReference type="ChEBI" id="CHEBI:132012"/>
    </reaction>
    <physiologicalReaction direction="left-to-right" evidence="16">
        <dbReference type="Rhea" id="RHEA:49981"/>
    </physiologicalReaction>
</comment>
<evidence type="ECO:0000256" key="24">
    <source>
        <dbReference type="ARBA" id="ARBA00048624"/>
    </source>
</evidence>
<evidence type="ECO:0000256" key="1">
    <source>
        <dbReference type="ARBA" id="ARBA00001936"/>
    </source>
</evidence>
<evidence type="ECO:0000256" key="12">
    <source>
        <dbReference type="ARBA" id="ARBA00045809"/>
    </source>
</evidence>
<evidence type="ECO:0000256" key="14">
    <source>
        <dbReference type="ARBA" id="ARBA00047369"/>
    </source>
</evidence>
<comment type="similarity">
    <text evidence="3">Belongs to the Nudix hydrolase family.</text>
</comment>
<dbReference type="Gene3D" id="3.90.79.10">
    <property type="entry name" value="Nucleoside Triphosphate Pyrophosphohydrolase"/>
    <property type="match status" value="1"/>
</dbReference>
<comment type="catalytic activity">
    <reaction evidence="26">
        <text>hexadecanoyl-CoA + H2O = S-hexadecanoyl-4'-phosphopantetheine + adenosine 3',5'-bisphosphate + 2 H(+)</text>
        <dbReference type="Rhea" id="RHEA:50032"/>
        <dbReference type="ChEBI" id="CHEBI:15377"/>
        <dbReference type="ChEBI" id="CHEBI:15378"/>
        <dbReference type="ChEBI" id="CHEBI:57379"/>
        <dbReference type="ChEBI" id="CHEBI:58343"/>
        <dbReference type="ChEBI" id="CHEBI:132018"/>
    </reaction>
    <physiologicalReaction direction="left-to-right" evidence="26">
        <dbReference type="Rhea" id="RHEA:50033"/>
    </physiologicalReaction>
</comment>
<dbReference type="EC" id="3.6.1.77" evidence="11"/>
<evidence type="ECO:0000256" key="15">
    <source>
        <dbReference type="ARBA" id="ARBA00047403"/>
    </source>
</evidence>
<evidence type="ECO:0000256" key="5">
    <source>
        <dbReference type="ARBA" id="ARBA00022801"/>
    </source>
</evidence>
<dbReference type="AlphaFoldDB" id="A0A9D4B5Z6"/>
<evidence type="ECO:0000313" key="32">
    <source>
        <dbReference type="EMBL" id="KAH1181574.1"/>
    </source>
</evidence>
<comment type="catalytic activity">
    <reaction evidence="19">
        <text>propanoyl-CoA + H2O = propanoyl-4'-phosphopantetheine + adenosine 3',5'-bisphosphate + 2 H(+)</text>
        <dbReference type="Rhea" id="RHEA:67464"/>
        <dbReference type="ChEBI" id="CHEBI:15377"/>
        <dbReference type="ChEBI" id="CHEBI:15378"/>
        <dbReference type="ChEBI" id="CHEBI:57392"/>
        <dbReference type="ChEBI" id="CHEBI:58343"/>
        <dbReference type="ChEBI" id="CHEBI:172362"/>
    </reaction>
    <physiologicalReaction direction="left-to-right" evidence="19">
        <dbReference type="Rhea" id="RHEA:67465"/>
    </physiologicalReaction>
</comment>
<dbReference type="PROSITE" id="PS51462">
    <property type="entry name" value="NUDIX"/>
    <property type="match status" value="1"/>
</dbReference>
<comment type="catalytic activity">
    <reaction evidence="17">
        <text>(6Z)-octenoyl-CoA + H2O = S-(6Z-octenoyl)-4'-phosphopantetheine + adenosine 3',5'-bisphosphate + 2 H(+)</text>
        <dbReference type="Rhea" id="RHEA:67528"/>
        <dbReference type="ChEBI" id="CHEBI:15377"/>
        <dbReference type="ChEBI" id="CHEBI:15378"/>
        <dbReference type="ChEBI" id="CHEBI:58343"/>
        <dbReference type="ChEBI" id="CHEBI:172383"/>
        <dbReference type="ChEBI" id="CHEBI:172384"/>
    </reaction>
    <physiologicalReaction direction="left-to-right" evidence="17">
        <dbReference type="Rhea" id="RHEA:67529"/>
    </physiologicalReaction>
</comment>
<evidence type="ECO:0000256" key="25">
    <source>
        <dbReference type="ARBA" id="ARBA00048667"/>
    </source>
</evidence>
<dbReference type="InterPro" id="IPR015797">
    <property type="entry name" value="NUDIX_hydrolase-like_dom_sf"/>
</dbReference>
<evidence type="ECO:0000256" key="22">
    <source>
        <dbReference type="ARBA" id="ARBA00048360"/>
    </source>
</evidence>
<evidence type="ECO:0000256" key="13">
    <source>
        <dbReference type="ARBA" id="ARBA00047289"/>
    </source>
</evidence>
<evidence type="ECO:0000256" key="2">
    <source>
        <dbReference type="ARBA" id="ARBA00001946"/>
    </source>
</evidence>
<evidence type="ECO:0000256" key="10">
    <source>
        <dbReference type="ARBA" id="ARBA00044908"/>
    </source>
</evidence>
<evidence type="ECO:0000256" key="26">
    <source>
        <dbReference type="ARBA" id="ARBA00048828"/>
    </source>
</evidence>
<reference evidence="32" key="1">
    <citation type="submission" date="2021-09" db="EMBL/GenBank/DDBJ databases">
        <title>The genome of Mauremys mutica provides insights into the evolution of semi-aquatic lifestyle.</title>
        <authorList>
            <person name="Gong S."/>
            <person name="Gao Y."/>
        </authorList>
    </citation>
    <scope>NUCLEOTIDE SEQUENCE</scope>
    <source>
        <strain evidence="32">MM-2020</strain>
        <tissue evidence="32">Muscle</tissue>
    </source>
</reference>
<comment type="catalytic activity">
    <reaction evidence="29">
        <text>butanoyl-CoA + H2O = S-butanoyl-4'-phosphopantetheine + adenosine 3',5'-bisphosphate + 2 H(+)</text>
        <dbReference type="Rhea" id="RHEA:49976"/>
        <dbReference type="ChEBI" id="CHEBI:15377"/>
        <dbReference type="ChEBI" id="CHEBI:15378"/>
        <dbReference type="ChEBI" id="CHEBI:57371"/>
        <dbReference type="ChEBI" id="CHEBI:58343"/>
        <dbReference type="ChEBI" id="CHEBI:132011"/>
    </reaction>
    <physiologicalReaction direction="left-to-right" evidence="29">
        <dbReference type="Rhea" id="RHEA:49977"/>
    </physiologicalReaction>
</comment>
<evidence type="ECO:0000256" key="23">
    <source>
        <dbReference type="ARBA" id="ARBA00048413"/>
    </source>
</evidence>
<comment type="catalytic activity">
    <reaction evidence="22">
        <text>(9Z,12Z,15Z)-octadecatrienoyl-CoA + H2O = S-(9Z,12Z,15Z-octadecatrienoyl)-4'-phosphopantetheine + adenosine 3',5'-bisphosphate + 2 H(+)</text>
        <dbReference type="Rhea" id="RHEA:67532"/>
        <dbReference type="ChEBI" id="CHEBI:15377"/>
        <dbReference type="ChEBI" id="CHEBI:15378"/>
        <dbReference type="ChEBI" id="CHEBI:58343"/>
        <dbReference type="ChEBI" id="CHEBI:74034"/>
        <dbReference type="ChEBI" id="CHEBI:172386"/>
    </reaction>
    <physiologicalReaction direction="left-to-right" evidence="22">
        <dbReference type="Rhea" id="RHEA:67533"/>
    </physiologicalReaction>
</comment>
<evidence type="ECO:0000256" key="3">
    <source>
        <dbReference type="ARBA" id="ARBA00005582"/>
    </source>
</evidence>
<dbReference type="PANTHER" id="PTHR12318:SF0">
    <property type="entry name" value="ACYL-COENZYME A DIPHOSPHATASE NUDT19"/>
    <property type="match status" value="1"/>
</dbReference>
<evidence type="ECO:0000256" key="16">
    <source>
        <dbReference type="ARBA" id="ARBA00047466"/>
    </source>
</evidence>
<protein>
    <recommendedName>
        <fullName evidence="8">Acyl-coenzyme A diphosphatase NUDT19</fullName>
        <ecNumber evidence="11">3.6.1.77</ecNumber>
    </recommendedName>
    <alternativeName>
        <fullName evidence="9">Nucleoside diphosphate-linked moiety X motif 19</fullName>
    </alternativeName>
</protein>
<comment type="caution">
    <text evidence="32">The sequence shown here is derived from an EMBL/GenBank/DDBJ whole genome shotgun (WGS) entry which is preliminary data.</text>
</comment>
<name>A0A9D4B5Z6_9SAUR</name>
<evidence type="ECO:0000256" key="7">
    <source>
        <dbReference type="ARBA" id="ARBA00023211"/>
    </source>
</evidence>
<dbReference type="Proteomes" id="UP000827986">
    <property type="component" value="Unassembled WGS sequence"/>
</dbReference>
<comment type="catalytic activity">
    <reaction evidence="18">
        <text>4,8-dimethylnonanoyl-CoA + H2O = S-(4,8-dimethylnonanoyl)-4'-phosphopantetheine + adenosine 3',5'-bisphosphate + 2 H(+)</text>
        <dbReference type="Rhea" id="RHEA:67524"/>
        <dbReference type="ChEBI" id="CHEBI:15377"/>
        <dbReference type="ChEBI" id="CHEBI:15378"/>
        <dbReference type="ChEBI" id="CHEBI:58343"/>
        <dbReference type="ChEBI" id="CHEBI:77061"/>
        <dbReference type="ChEBI" id="CHEBI:172385"/>
    </reaction>
    <physiologicalReaction direction="left-to-right" evidence="18">
        <dbReference type="Rhea" id="RHEA:67525"/>
    </physiologicalReaction>
</comment>
<comment type="catalytic activity">
    <reaction evidence="14">
        <text>malonyl-CoA + H2O = malonyl-4'-phosphopantetheine + adenosine 3',5'-bisphosphate + 2 H(+)</text>
        <dbReference type="Rhea" id="RHEA:67468"/>
        <dbReference type="ChEBI" id="CHEBI:15377"/>
        <dbReference type="ChEBI" id="CHEBI:15378"/>
        <dbReference type="ChEBI" id="CHEBI:57384"/>
        <dbReference type="ChEBI" id="CHEBI:58343"/>
        <dbReference type="ChEBI" id="CHEBI:172363"/>
    </reaction>
    <physiologicalReaction direction="left-to-right" evidence="14">
        <dbReference type="Rhea" id="RHEA:67469"/>
    </physiologicalReaction>
</comment>
<comment type="function">
    <text evidence="12">Fatty acyl-coenzyme A (CoA) diphosphatase that hydrolyzes fatty acyl-CoA to yield acyl-4'-phosphopantetheine and adenosine 3',5'-bisphosphate. Mediates the hydrolysis of a wide range of CoA esters, including choloyl-CoA and branched-chain fatty-acyl-CoA esters and at low substrate concentrations medium and long-chain fatty-acyl-CoA esters are the primary substrates. Highest activity seen with medium-chain acyl-CoA esters and higher rates of activity seen with the unsaturated acyl-CoA esters compared with the saturated esters. Exhibits decapping activity towards dpCoA-capped RNAs in vitro.</text>
</comment>
<keyword evidence="5" id="KW-0378">Hydrolase</keyword>
<evidence type="ECO:0000256" key="8">
    <source>
        <dbReference type="ARBA" id="ARBA00026208"/>
    </source>
</evidence>
<evidence type="ECO:0000256" key="11">
    <source>
        <dbReference type="ARBA" id="ARBA00044967"/>
    </source>
</evidence>
<sequence>MEPGWVVDEESGSATFPVLHAGMNPRLRHWREAATLLLAAGSGAPARPVRSPLGPFDYEMLLLQRSPRSGFLPSAHVFPGGLLEAADFSADWLGLLPALPRCGLGSVRPPSPGANRAPVFATDRAGLGSPLPGDVAFRICAIRETFEEAGILLLVSGPGPAPASDPGPARLLPQHHLPPGPELAEWRRRVQQDPACFLQLCRYLRCVPNIWALHEWGNWLTPVPRAGRGDRRYDTAFYLCCLEERPPHTSQDNQEVTGFQWSTPPEAIELFKSQEIWFAPPQFYELCRLCNFSSLHDLHRFGSDRALEGCERWMPVTLAASDGYIQLLPGDELYPKDPDYTGEKKLFLSTDKKVEELMKEDSKLHRVVIHNLNNLTVHVNIQPKYKHINPVKMDSNIVGSNADCNSRL</sequence>
<dbReference type="GO" id="GO:0046872">
    <property type="term" value="F:metal ion binding"/>
    <property type="evidence" value="ECO:0007669"/>
    <property type="project" value="UniProtKB-KW"/>
</dbReference>
<comment type="catalytic activity">
    <reaction evidence="24">
        <text>succinyl-CoA + H2O = succinyl-4'-phosphopantetheine + adenosine 3',5'-bisphosphate + 2 H(+)</text>
        <dbReference type="Rhea" id="RHEA:67472"/>
        <dbReference type="ChEBI" id="CHEBI:15377"/>
        <dbReference type="ChEBI" id="CHEBI:15378"/>
        <dbReference type="ChEBI" id="CHEBI:57292"/>
        <dbReference type="ChEBI" id="CHEBI:58343"/>
        <dbReference type="ChEBI" id="CHEBI:172364"/>
    </reaction>
    <physiologicalReaction direction="left-to-right" evidence="24">
        <dbReference type="Rhea" id="RHEA:67473"/>
    </physiologicalReaction>
</comment>
<comment type="catalytic activity">
    <reaction evidence="25">
        <text>a 5'-end CoA-ribonucleoside in mRNA + H2O = a 5'-end phospho-adenosine-phospho-ribonucleoside in mRNA + (R)-4'-phosphopantetheine + 2 H(+)</text>
        <dbReference type="Rhea" id="RHEA:67592"/>
        <dbReference type="Rhea" id="RHEA-COMP:15719"/>
        <dbReference type="Rhea" id="RHEA-COMP:17276"/>
        <dbReference type="ChEBI" id="CHEBI:15377"/>
        <dbReference type="ChEBI" id="CHEBI:15378"/>
        <dbReference type="ChEBI" id="CHEBI:61723"/>
        <dbReference type="ChEBI" id="CHEBI:144051"/>
        <dbReference type="ChEBI" id="CHEBI:172371"/>
    </reaction>
    <physiologicalReaction direction="left-to-right" evidence="25">
        <dbReference type="Rhea" id="RHEA:67593"/>
    </physiologicalReaction>
</comment>
<evidence type="ECO:0000259" key="31">
    <source>
        <dbReference type="PROSITE" id="PS51462"/>
    </source>
</evidence>
<evidence type="ECO:0000256" key="27">
    <source>
        <dbReference type="ARBA" id="ARBA00048882"/>
    </source>
</evidence>
<evidence type="ECO:0000256" key="18">
    <source>
        <dbReference type="ARBA" id="ARBA00047584"/>
    </source>
</evidence>
<feature type="domain" description="Nudix hydrolase" evidence="31">
    <location>
        <begin position="29"/>
        <end position="284"/>
    </location>
</feature>
<comment type="catalytic activity">
    <reaction evidence="30">
        <text>(9Z)-hexadecenoyl-CoA + H2O = S-(9Z-hexadecenoyl)-4'-phosphopantetheine + adenosine 3',5'-bisphosphate + 2 H(+)</text>
        <dbReference type="Rhea" id="RHEA:67540"/>
        <dbReference type="ChEBI" id="CHEBI:15377"/>
        <dbReference type="ChEBI" id="CHEBI:15378"/>
        <dbReference type="ChEBI" id="CHEBI:58343"/>
        <dbReference type="ChEBI" id="CHEBI:61540"/>
        <dbReference type="ChEBI" id="CHEBI:172388"/>
    </reaction>
    <physiologicalReaction direction="left-to-right" evidence="30">
        <dbReference type="Rhea" id="RHEA:67541"/>
    </physiologicalReaction>
</comment>
<evidence type="ECO:0000256" key="9">
    <source>
        <dbReference type="ARBA" id="ARBA00031193"/>
    </source>
</evidence>
<evidence type="ECO:0000256" key="6">
    <source>
        <dbReference type="ARBA" id="ARBA00022842"/>
    </source>
</evidence>